<reference evidence="2 3" key="1">
    <citation type="submission" date="2022-11" db="EMBL/GenBank/DDBJ databases">
        <title>Draft genome sequence of Saccharopolyspora sp. WRP15-2 isolated from rhizosphere soils of wild rice in Thailand.</title>
        <authorList>
            <person name="Duangmal K."/>
            <person name="Kammanee S."/>
            <person name="Muangham S."/>
        </authorList>
    </citation>
    <scope>NUCLEOTIDE SEQUENCE [LARGE SCALE GENOMIC DNA]</scope>
    <source>
        <strain evidence="2 3">WRP15-2</strain>
    </source>
</reference>
<evidence type="ECO:0000313" key="3">
    <source>
        <dbReference type="Proteomes" id="UP001210380"/>
    </source>
</evidence>
<dbReference type="CDD" id="cd02440">
    <property type="entry name" value="AdoMet_MTases"/>
    <property type="match status" value="1"/>
</dbReference>
<dbReference type="Pfam" id="PF13489">
    <property type="entry name" value="Methyltransf_23"/>
    <property type="match status" value="1"/>
</dbReference>
<name>A0ABT4VA54_9PSEU</name>
<dbReference type="SUPFAM" id="SSF53335">
    <property type="entry name" value="S-adenosyl-L-methionine-dependent methyltransferases"/>
    <property type="match status" value="1"/>
</dbReference>
<comment type="caution">
    <text evidence="2">The sequence shown here is derived from an EMBL/GenBank/DDBJ whole genome shotgun (WGS) entry which is preliminary data.</text>
</comment>
<gene>
    <name evidence="2" type="ORF">OU415_35810</name>
</gene>
<keyword evidence="3" id="KW-1185">Reference proteome</keyword>
<dbReference type="RefSeq" id="WP_270954117.1">
    <property type="nucleotide sequence ID" value="NZ_JAQGLA010000123.1"/>
</dbReference>
<dbReference type="InterPro" id="IPR029063">
    <property type="entry name" value="SAM-dependent_MTases_sf"/>
</dbReference>
<organism evidence="2 3">
    <name type="scientific">Saccharopolyspora oryzae</name>
    <dbReference type="NCBI Taxonomy" id="2997343"/>
    <lineage>
        <taxon>Bacteria</taxon>
        <taxon>Bacillati</taxon>
        <taxon>Actinomycetota</taxon>
        <taxon>Actinomycetes</taxon>
        <taxon>Pseudonocardiales</taxon>
        <taxon>Pseudonocardiaceae</taxon>
        <taxon>Saccharopolyspora</taxon>
    </lineage>
</organism>
<evidence type="ECO:0000256" key="1">
    <source>
        <dbReference type="SAM" id="MobiDB-lite"/>
    </source>
</evidence>
<dbReference type="GO" id="GO:0032259">
    <property type="term" value="P:methylation"/>
    <property type="evidence" value="ECO:0007669"/>
    <property type="project" value="UniProtKB-KW"/>
</dbReference>
<accession>A0ABT4VA54</accession>
<proteinExistence type="predicted"/>
<dbReference type="GO" id="GO:0008168">
    <property type="term" value="F:methyltransferase activity"/>
    <property type="evidence" value="ECO:0007669"/>
    <property type="project" value="UniProtKB-KW"/>
</dbReference>
<dbReference type="Proteomes" id="UP001210380">
    <property type="component" value="Unassembled WGS sequence"/>
</dbReference>
<keyword evidence="2" id="KW-0489">Methyltransferase</keyword>
<protein>
    <submittedName>
        <fullName evidence="2">Class I SAM-dependent methyltransferase</fullName>
    </submittedName>
</protein>
<sequence>MPGDDTVPAHDSAALWRAAEHLSAHPWIAAAEVDGEAVRLVPARSALAVRPTPGALLTEHLDQWSEVYDWTYSQASGRHADDLDLSGWRASDTGEPFPVEHMTDWLRHTVELVLRAKPRWVLELGCGTGMLMHRLRPHVDAYVGTDVSLDAVRTLSAAAPDNAAIVPAAAHELRTPRVRDAIAAAVPQAQPDCVLLNSVTQCFPSVEYLRAVVHDAIDLVAPGGTVVIGDVRHVGLLREHHRWLDAAATDAELDERTDRDEELLFDPALLAALAAETGREVRIATFAKTMRADTELTRYRFDAVLHVDPTTPAAAPTVIRWPDLPSRDRIGALRARLDGSPVRVVQIPNQLLSHDAGTTAAELHRAIEDLDAVVGLDPADPRLLEVIAPATSAARPVREIAGPGAAHEPLNGFVRRRLTEVARRELRRGDHPPVPITVEPGGRDAR</sequence>
<evidence type="ECO:0000313" key="2">
    <source>
        <dbReference type="EMBL" id="MDA3630838.1"/>
    </source>
</evidence>
<keyword evidence="2" id="KW-0808">Transferase</keyword>
<dbReference type="EMBL" id="JAQGLA010000123">
    <property type="protein sequence ID" value="MDA3630838.1"/>
    <property type="molecule type" value="Genomic_DNA"/>
</dbReference>
<dbReference type="Gene3D" id="3.40.50.150">
    <property type="entry name" value="Vaccinia Virus protein VP39"/>
    <property type="match status" value="1"/>
</dbReference>
<feature type="region of interest" description="Disordered" evidence="1">
    <location>
        <begin position="426"/>
        <end position="446"/>
    </location>
</feature>